<protein>
    <submittedName>
        <fullName evidence="1">Organic hydroperoxide reductase OsmC/OhrA</fullName>
    </submittedName>
</protein>
<gene>
    <name evidence="1" type="ORF">SAMN06265350_105218</name>
</gene>
<evidence type="ECO:0000313" key="1">
    <source>
        <dbReference type="EMBL" id="SMO66003.1"/>
    </source>
</evidence>
<dbReference type="Pfam" id="PF02566">
    <property type="entry name" value="OsmC"/>
    <property type="match status" value="1"/>
</dbReference>
<dbReference type="RefSeq" id="WP_185955242.1">
    <property type="nucleotide sequence ID" value="NZ_FXSZ01000005.1"/>
</dbReference>
<dbReference type="PANTHER" id="PTHR42830">
    <property type="entry name" value="OSMOTICALLY INDUCIBLE FAMILY PROTEIN"/>
    <property type="match status" value="1"/>
</dbReference>
<reference evidence="1 2" key="1">
    <citation type="submission" date="2017-05" db="EMBL/GenBank/DDBJ databases">
        <authorList>
            <person name="Varghese N."/>
            <person name="Submissions S."/>
        </authorList>
    </citation>
    <scope>NUCLEOTIDE SEQUENCE [LARGE SCALE GENOMIC DNA]</scope>
    <source>
        <strain evidence="1 2">DSM 21342</strain>
    </source>
</reference>
<dbReference type="InterPro" id="IPR052707">
    <property type="entry name" value="OsmC_Ohr_Peroxiredoxin"/>
</dbReference>
<sequence>MEPHYYHVNVNWNTERKGVMCSPELTLDDNSCIEVATPPEFPKGIPGIWTPEHLFTASVSSCLMTTFLAIAENSKLDFKNFSCSSRSKLEQIDGKLLISEIVLEPTLVIVDEKDRVKAERVLQKSKAACLISNSVRSNITMLPAIITG</sequence>
<dbReference type="Gene3D" id="3.30.300.20">
    <property type="match status" value="1"/>
</dbReference>
<dbReference type="EMBL" id="FXSZ01000005">
    <property type="protein sequence ID" value="SMO66003.1"/>
    <property type="molecule type" value="Genomic_DNA"/>
</dbReference>
<dbReference type="InterPro" id="IPR015946">
    <property type="entry name" value="KH_dom-like_a/b"/>
</dbReference>
<accession>A0A521D2T6</accession>
<organism evidence="1 2">
    <name type="scientific">Solitalea koreensis</name>
    <dbReference type="NCBI Taxonomy" id="543615"/>
    <lineage>
        <taxon>Bacteria</taxon>
        <taxon>Pseudomonadati</taxon>
        <taxon>Bacteroidota</taxon>
        <taxon>Sphingobacteriia</taxon>
        <taxon>Sphingobacteriales</taxon>
        <taxon>Sphingobacteriaceae</taxon>
        <taxon>Solitalea</taxon>
    </lineage>
</organism>
<dbReference type="AlphaFoldDB" id="A0A521D2T6"/>
<dbReference type="InterPro" id="IPR003718">
    <property type="entry name" value="OsmC/Ohr_fam"/>
</dbReference>
<name>A0A521D2T6_9SPHI</name>
<dbReference type="InterPro" id="IPR036102">
    <property type="entry name" value="OsmC/Ohrsf"/>
</dbReference>
<dbReference type="PANTHER" id="PTHR42830:SF2">
    <property type="entry name" value="OSMC_OHR FAMILY PROTEIN"/>
    <property type="match status" value="1"/>
</dbReference>
<dbReference type="SUPFAM" id="SSF82784">
    <property type="entry name" value="OsmC-like"/>
    <property type="match status" value="1"/>
</dbReference>
<keyword evidence="2" id="KW-1185">Reference proteome</keyword>
<dbReference type="Proteomes" id="UP000315971">
    <property type="component" value="Unassembled WGS sequence"/>
</dbReference>
<evidence type="ECO:0000313" key="2">
    <source>
        <dbReference type="Proteomes" id="UP000315971"/>
    </source>
</evidence>
<proteinExistence type="predicted"/>